<reference evidence="2 3" key="1">
    <citation type="journal article" date="2020" name="J. Phycol.">
        <title>Comparative genome analysis reveals Cyanidiococcus gen. nov., a new extremophilic red algal genus sister to Cyanidioschyzon (Cyanidioschyzonaceae, Rhodophyta).</title>
        <authorList>
            <person name="Liu S.-L."/>
            <person name="Chiang Y.-R."/>
            <person name="Yoon H.S."/>
            <person name="Fu H.-Y."/>
        </authorList>
    </citation>
    <scope>NUCLEOTIDE SEQUENCE [LARGE SCALE GENOMIC DNA]</scope>
    <source>
        <strain evidence="2 3">THAL066</strain>
    </source>
</reference>
<dbReference type="CDD" id="cd04301">
    <property type="entry name" value="NAT_SF"/>
    <property type="match status" value="1"/>
</dbReference>
<dbReference type="OrthoDB" id="79507at2759"/>
<keyword evidence="3" id="KW-1185">Reference proteome</keyword>
<comment type="caution">
    <text evidence="2">The sequence shown here is derived from an EMBL/GenBank/DDBJ whole genome shotgun (WGS) entry which is preliminary data.</text>
</comment>
<accession>A0A7J7IDW1</accession>
<dbReference type="Pfam" id="PF13527">
    <property type="entry name" value="Acetyltransf_9"/>
    <property type="match status" value="1"/>
</dbReference>
<dbReference type="GO" id="GO:0034069">
    <property type="term" value="F:aminoglycoside N-acetyltransferase activity"/>
    <property type="evidence" value="ECO:0007669"/>
    <property type="project" value="TreeGrafter"/>
</dbReference>
<dbReference type="Proteomes" id="UP000530660">
    <property type="component" value="Unassembled WGS sequence"/>
</dbReference>
<gene>
    <name evidence="2" type="ORF">F1559_002068</name>
</gene>
<dbReference type="EMBL" id="VWRR01000017">
    <property type="protein sequence ID" value="KAF6000884.1"/>
    <property type="molecule type" value="Genomic_DNA"/>
</dbReference>
<feature type="domain" description="N-acetyltransferase" evidence="1">
    <location>
        <begin position="4"/>
        <end position="168"/>
    </location>
</feature>
<dbReference type="PANTHER" id="PTHR37817:SF1">
    <property type="entry name" value="N-ACETYLTRANSFERASE EIS"/>
    <property type="match status" value="1"/>
</dbReference>
<dbReference type="GO" id="GO:0030649">
    <property type="term" value="P:aminoglycoside antibiotic catabolic process"/>
    <property type="evidence" value="ECO:0007669"/>
    <property type="project" value="TreeGrafter"/>
</dbReference>
<dbReference type="SUPFAM" id="SSF55729">
    <property type="entry name" value="Acyl-CoA N-acyltransferases (Nat)"/>
    <property type="match status" value="1"/>
</dbReference>
<dbReference type="Gene3D" id="3.40.630.30">
    <property type="match status" value="1"/>
</dbReference>
<dbReference type="AlphaFoldDB" id="A0A7J7IDW1"/>
<proteinExistence type="predicted"/>
<organism evidence="2 3">
    <name type="scientific">Cyanidiococcus yangmingshanensis</name>
    <dbReference type="NCBI Taxonomy" id="2690220"/>
    <lineage>
        <taxon>Eukaryota</taxon>
        <taxon>Rhodophyta</taxon>
        <taxon>Bangiophyceae</taxon>
        <taxon>Cyanidiales</taxon>
        <taxon>Cyanidiaceae</taxon>
        <taxon>Cyanidiococcus</taxon>
    </lineage>
</organism>
<evidence type="ECO:0000259" key="1">
    <source>
        <dbReference type="PROSITE" id="PS51186"/>
    </source>
</evidence>
<dbReference type="InterPro" id="IPR000182">
    <property type="entry name" value="GNAT_dom"/>
</dbReference>
<sequence>MSAYRVRSLDRSEVDSWLDFVHGVFAEAKGARAPPRSYFERHIENDPGAIDSISENVIVAVDEQNRFIGTLRLFRRRLYLNDSVTSAGGIGEVCVRSDHRRRGVATLLLEHAVERLSNAGVELSFLHTSTSESIYRSMGWVSVPQRFVELIRQPAHDHRGHIEQLHLESDDDIHRCSMMYKDFCYRFDGCVVRDQPEYWRKWVQAESGGVAWSDPNLTPVPLRTINKEAYAVLQSKGDAIRVREFFVLENGMKRAGLYLDAFLSKLVAPEQHTVSVILAEPLLSVIGGSPQIVNTFTDTGQMYRRLGDNSSEKHLLPREERHVFWATDAF</sequence>
<evidence type="ECO:0000313" key="2">
    <source>
        <dbReference type="EMBL" id="KAF6000884.1"/>
    </source>
</evidence>
<dbReference type="PANTHER" id="PTHR37817">
    <property type="entry name" value="N-ACETYLTRANSFERASE EIS"/>
    <property type="match status" value="1"/>
</dbReference>
<dbReference type="PROSITE" id="PS51186">
    <property type="entry name" value="GNAT"/>
    <property type="match status" value="1"/>
</dbReference>
<dbReference type="InterPro" id="IPR016181">
    <property type="entry name" value="Acyl_CoA_acyltransferase"/>
</dbReference>
<dbReference type="InterPro" id="IPR051554">
    <property type="entry name" value="Acetyltransferase_Eis"/>
</dbReference>
<name>A0A7J7IDW1_9RHOD</name>
<protein>
    <recommendedName>
        <fullName evidence="1">N-acetyltransferase domain-containing protein</fullName>
    </recommendedName>
</protein>
<evidence type="ECO:0000313" key="3">
    <source>
        <dbReference type="Proteomes" id="UP000530660"/>
    </source>
</evidence>